<evidence type="ECO:0000256" key="5">
    <source>
        <dbReference type="ARBA" id="ARBA00022734"/>
    </source>
</evidence>
<feature type="coiled-coil region" evidence="15">
    <location>
        <begin position="5"/>
        <end position="39"/>
    </location>
</feature>
<gene>
    <name evidence="18" type="ORF">QTO34_006202</name>
</gene>
<evidence type="ECO:0000256" key="6">
    <source>
        <dbReference type="ARBA" id="ARBA00022737"/>
    </source>
</evidence>
<keyword evidence="13" id="KW-1015">Disulfide bond</keyword>
<feature type="domain" description="C-type lectin" evidence="17">
    <location>
        <begin position="165"/>
        <end position="277"/>
    </location>
</feature>
<dbReference type="PROSITE" id="PS50041">
    <property type="entry name" value="C_TYPE_LECTIN_2"/>
    <property type="match status" value="1"/>
</dbReference>
<keyword evidence="14" id="KW-0379">Hydroxylation</keyword>
<organism evidence="18 19">
    <name type="scientific">Cnephaeus nilssonii</name>
    <name type="common">Northern bat</name>
    <name type="synonym">Eptesicus nilssonii</name>
    <dbReference type="NCBI Taxonomy" id="3371016"/>
    <lineage>
        <taxon>Eukaryota</taxon>
        <taxon>Metazoa</taxon>
        <taxon>Chordata</taxon>
        <taxon>Craniata</taxon>
        <taxon>Vertebrata</taxon>
        <taxon>Euteleostomi</taxon>
        <taxon>Mammalia</taxon>
        <taxon>Eutheria</taxon>
        <taxon>Laurasiatheria</taxon>
        <taxon>Chiroptera</taxon>
        <taxon>Yangochiroptera</taxon>
        <taxon>Vespertilionidae</taxon>
        <taxon>Cnephaeus</taxon>
    </lineage>
</organism>
<dbReference type="InterPro" id="IPR001304">
    <property type="entry name" value="C-type_lectin-like"/>
</dbReference>
<keyword evidence="7" id="KW-0106">Calcium</keyword>
<evidence type="ECO:0000256" key="2">
    <source>
        <dbReference type="ARBA" id="ARBA00022525"/>
    </source>
</evidence>
<protein>
    <recommendedName>
        <fullName evidence="17">C-type lectin domain-containing protein</fullName>
    </recommendedName>
</protein>
<dbReference type="GO" id="GO:0005581">
    <property type="term" value="C:collagen trimer"/>
    <property type="evidence" value="ECO:0007669"/>
    <property type="project" value="UniProtKB-KW"/>
</dbReference>
<proteinExistence type="predicted"/>
<dbReference type="GO" id="GO:0001867">
    <property type="term" value="P:complement activation, lectin pathway"/>
    <property type="evidence" value="ECO:0007669"/>
    <property type="project" value="UniProtKB-KW"/>
</dbReference>
<evidence type="ECO:0000256" key="12">
    <source>
        <dbReference type="ARBA" id="ARBA00023153"/>
    </source>
</evidence>
<keyword evidence="2" id="KW-0964">Secreted</keyword>
<evidence type="ECO:0000256" key="8">
    <source>
        <dbReference type="ARBA" id="ARBA00022859"/>
    </source>
</evidence>
<dbReference type="SUPFAM" id="SSF56436">
    <property type="entry name" value="C-type lectin-like"/>
    <property type="match status" value="1"/>
</dbReference>
<evidence type="ECO:0000256" key="14">
    <source>
        <dbReference type="ARBA" id="ARBA00023278"/>
    </source>
</evidence>
<evidence type="ECO:0000256" key="9">
    <source>
        <dbReference type="ARBA" id="ARBA00022875"/>
    </source>
</evidence>
<keyword evidence="15" id="KW-0175">Coiled coil</keyword>
<evidence type="ECO:0000256" key="16">
    <source>
        <dbReference type="SAM" id="MobiDB-lite"/>
    </source>
</evidence>
<evidence type="ECO:0000256" key="7">
    <source>
        <dbReference type="ARBA" id="ARBA00022837"/>
    </source>
</evidence>
<keyword evidence="12" id="KW-1018">Complement activation lectin pathway</keyword>
<comment type="caution">
    <text evidence="18">The sequence shown here is derived from an EMBL/GenBank/DDBJ whole genome shotgun (WGS) entry which is preliminary data.</text>
</comment>
<dbReference type="Gene3D" id="3.10.100.10">
    <property type="entry name" value="Mannose-Binding Protein A, subunit A"/>
    <property type="match status" value="1"/>
</dbReference>
<dbReference type="Pfam" id="PF00059">
    <property type="entry name" value="Lectin_C"/>
    <property type="match status" value="1"/>
</dbReference>
<keyword evidence="8" id="KW-0391">Immunity</keyword>
<name>A0AA40HMA1_CNENI</name>
<dbReference type="InterPro" id="IPR051077">
    <property type="entry name" value="Ca-dependent_lectin"/>
</dbReference>
<evidence type="ECO:0000256" key="1">
    <source>
        <dbReference type="ARBA" id="ARBA00004613"/>
    </source>
</evidence>
<keyword evidence="3" id="KW-0399">Innate immunity</keyword>
<sequence length="280" mass="30658">MKSNQEEMKNDIAAIKNKMEGFNSRLEEAADRISKLEDMVRSMFWFVSLPTLLCVVTVSFSEPTTCEDAQKACSVIACGIPVTNGTPGRDGRDGAKGEKGEPGKELISAQLSETKLANLERELRSLEANWTTSKNGLVTYWPGSRPSQSHPSFVISVQAFSLGRRSGKKFYVTQGEKMPFSKVKALCAELQGTVATPKNAKENKAIMDVANDHAFLGITDEASESQFVYVTGGRLTYSHWKKDEPNDFGSGEDCVLLLKDGLWNDVSCSSSFVAVCEFPA</sequence>
<dbReference type="InterPro" id="IPR016186">
    <property type="entry name" value="C-type_lectin-like/link_sf"/>
</dbReference>
<keyword evidence="10" id="KW-0465">Mannose-binding</keyword>
<dbReference type="GO" id="GO:0005537">
    <property type="term" value="F:D-mannose binding"/>
    <property type="evidence" value="ECO:0007669"/>
    <property type="project" value="UniProtKB-KW"/>
</dbReference>
<keyword evidence="19" id="KW-1185">Reference proteome</keyword>
<dbReference type="Proteomes" id="UP001177744">
    <property type="component" value="Unassembled WGS sequence"/>
</dbReference>
<dbReference type="InterPro" id="IPR033990">
    <property type="entry name" value="Collectin_CTLD"/>
</dbReference>
<dbReference type="GO" id="GO:0006958">
    <property type="term" value="P:complement activation, classical pathway"/>
    <property type="evidence" value="ECO:0007669"/>
    <property type="project" value="UniProtKB-KW"/>
</dbReference>
<feature type="region of interest" description="Disordered" evidence="16">
    <location>
        <begin position="84"/>
        <end position="103"/>
    </location>
</feature>
<dbReference type="InterPro" id="IPR018378">
    <property type="entry name" value="C-type_lectin_CS"/>
</dbReference>
<dbReference type="FunFam" id="3.10.100.10:FF:000088">
    <property type="entry name" value="Mannose-binding protein A"/>
    <property type="match status" value="1"/>
</dbReference>
<evidence type="ECO:0000256" key="13">
    <source>
        <dbReference type="ARBA" id="ARBA00023157"/>
    </source>
</evidence>
<feature type="compositionally biased region" description="Basic and acidic residues" evidence="16">
    <location>
        <begin position="89"/>
        <end position="103"/>
    </location>
</feature>
<keyword evidence="6" id="KW-0677">Repeat</keyword>
<dbReference type="GO" id="GO:0005771">
    <property type="term" value="C:multivesicular body"/>
    <property type="evidence" value="ECO:0007669"/>
    <property type="project" value="TreeGrafter"/>
</dbReference>
<dbReference type="PROSITE" id="PS00615">
    <property type="entry name" value="C_TYPE_LECTIN_1"/>
    <property type="match status" value="1"/>
</dbReference>
<evidence type="ECO:0000256" key="11">
    <source>
        <dbReference type="ARBA" id="ARBA00023119"/>
    </source>
</evidence>
<keyword evidence="5" id="KW-0430">Lectin</keyword>
<reference evidence="18" key="1">
    <citation type="submission" date="2023-06" db="EMBL/GenBank/DDBJ databases">
        <title>Reference genome for the Northern bat (Eptesicus nilssonii), a most northern bat species.</title>
        <authorList>
            <person name="Laine V.N."/>
            <person name="Pulliainen A.T."/>
            <person name="Lilley T.M."/>
        </authorList>
    </citation>
    <scope>NUCLEOTIDE SEQUENCE</scope>
    <source>
        <strain evidence="18">BLF_Eptnil</strain>
        <tissue evidence="18">Kidney</tissue>
    </source>
</reference>
<evidence type="ECO:0000256" key="15">
    <source>
        <dbReference type="SAM" id="Coils"/>
    </source>
</evidence>
<evidence type="ECO:0000259" key="17">
    <source>
        <dbReference type="PROSITE" id="PS50041"/>
    </source>
</evidence>
<evidence type="ECO:0000256" key="4">
    <source>
        <dbReference type="ARBA" id="ARBA00022729"/>
    </source>
</evidence>
<dbReference type="PANTHER" id="PTHR24024">
    <property type="entry name" value="PULMONARY SURFACTANT-ASSOCIATED PROTEIN A"/>
    <property type="match status" value="1"/>
</dbReference>
<dbReference type="AlphaFoldDB" id="A0AA40HMA1"/>
<dbReference type="PANTHER" id="PTHR24024:SF35">
    <property type="entry name" value="MANNOSE-BINDING PROTEIN A"/>
    <property type="match status" value="1"/>
</dbReference>
<evidence type="ECO:0000256" key="3">
    <source>
        <dbReference type="ARBA" id="ARBA00022588"/>
    </source>
</evidence>
<evidence type="ECO:0000313" key="18">
    <source>
        <dbReference type="EMBL" id="KAK1333814.1"/>
    </source>
</evidence>
<dbReference type="CDD" id="cd03591">
    <property type="entry name" value="CLECT_collectin_like"/>
    <property type="match status" value="1"/>
</dbReference>
<evidence type="ECO:0000256" key="10">
    <source>
        <dbReference type="ARBA" id="ARBA00023035"/>
    </source>
</evidence>
<comment type="subcellular location">
    <subcellularLocation>
        <location evidence="1">Secreted</location>
    </subcellularLocation>
</comment>
<dbReference type="EMBL" id="JAULJE010000016">
    <property type="protein sequence ID" value="KAK1333814.1"/>
    <property type="molecule type" value="Genomic_DNA"/>
</dbReference>
<dbReference type="SMART" id="SM00034">
    <property type="entry name" value="CLECT"/>
    <property type="match status" value="1"/>
</dbReference>
<accession>A0AA40HMA1</accession>
<evidence type="ECO:0000313" key="19">
    <source>
        <dbReference type="Proteomes" id="UP001177744"/>
    </source>
</evidence>
<keyword evidence="9" id="KW-0180">Complement pathway</keyword>
<keyword evidence="4" id="KW-0732">Signal</keyword>
<keyword evidence="11" id="KW-0176">Collagen</keyword>
<dbReference type="GO" id="GO:0005615">
    <property type="term" value="C:extracellular space"/>
    <property type="evidence" value="ECO:0007669"/>
    <property type="project" value="UniProtKB-ARBA"/>
</dbReference>
<dbReference type="InterPro" id="IPR016187">
    <property type="entry name" value="CTDL_fold"/>
</dbReference>